<evidence type="ECO:0000313" key="1">
    <source>
        <dbReference type="EMBL" id="JAG99808.1"/>
    </source>
</evidence>
<accession>A0A0E9P5U9</accession>
<reference evidence="1" key="2">
    <citation type="journal article" date="2015" name="Fish Shellfish Immunol.">
        <title>Early steps in the European eel (Anguilla anguilla)-Vibrio vulnificus interaction in the gills: Role of the RtxA13 toxin.</title>
        <authorList>
            <person name="Callol A."/>
            <person name="Pajuelo D."/>
            <person name="Ebbesson L."/>
            <person name="Teles M."/>
            <person name="MacKenzie S."/>
            <person name="Amaro C."/>
        </authorList>
    </citation>
    <scope>NUCLEOTIDE SEQUENCE</scope>
</reference>
<sequence>MICASHVFYMHALMSEGQIRSMICNETECNLQNSKTSDCKRSKSALGDLTR</sequence>
<proteinExistence type="predicted"/>
<reference evidence="1" key="1">
    <citation type="submission" date="2014-11" db="EMBL/GenBank/DDBJ databases">
        <authorList>
            <person name="Amaro Gonzalez C."/>
        </authorList>
    </citation>
    <scope>NUCLEOTIDE SEQUENCE</scope>
</reference>
<dbReference type="EMBL" id="GBXM01108768">
    <property type="protein sequence ID" value="JAG99808.1"/>
    <property type="molecule type" value="Transcribed_RNA"/>
</dbReference>
<name>A0A0E9P5U9_ANGAN</name>
<organism evidence="1">
    <name type="scientific">Anguilla anguilla</name>
    <name type="common">European freshwater eel</name>
    <name type="synonym">Muraena anguilla</name>
    <dbReference type="NCBI Taxonomy" id="7936"/>
    <lineage>
        <taxon>Eukaryota</taxon>
        <taxon>Metazoa</taxon>
        <taxon>Chordata</taxon>
        <taxon>Craniata</taxon>
        <taxon>Vertebrata</taxon>
        <taxon>Euteleostomi</taxon>
        <taxon>Actinopterygii</taxon>
        <taxon>Neopterygii</taxon>
        <taxon>Teleostei</taxon>
        <taxon>Anguilliformes</taxon>
        <taxon>Anguillidae</taxon>
        <taxon>Anguilla</taxon>
    </lineage>
</organism>
<protein>
    <submittedName>
        <fullName evidence="1">Uncharacterized protein</fullName>
    </submittedName>
</protein>
<dbReference type="AlphaFoldDB" id="A0A0E9P5U9"/>